<reference evidence="15 17" key="2">
    <citation type="submission" date="2016-11" db="EMBL/GenBank/DDBJ databases">
        <title>Mixed transmission modes and dynamic genome evolution in an obligate animal-bacterial symbiosis.</title>
        <authorList>
            <person name="Russell S.L."/>
            <person name="Corbett-Detig R.B."/>
            <person name="Cavanaugh C.M."/>
        </authorList>
    </citation>
    <scope>NUCLEOTIDE SEQUENCE [LARGE SCALE GENOMIC DNA]</scope>
    <source>
        <strain evidence="15">MA-KB16</strain>
    </source>
</reference>
<dbReference type="EMBL" id="JRAA01000003">
    <property type="protein sequence ID" value="KHF24423.1"/>
    <property type="molecule type" value="Genomic_DNA"/>
</dbReference>
<dbReference type="PANTHER" id="PTHR47529:SF1">
    <property type="entry name" value="PERIPLASMIC CHAPERONE PPID"/>
    <property type="match status" value="1"/>
</dbReference>
<evidence type="ECO:0000256" key="7">
    <source>
        <dbReference type="ARBA" id="ARBA00023186"/>
    </source>
</evidence>
<evidence type="ECO:0000256" key="4">
    <source>
        <dbReference type="ARBA" id="ARBA00022692"/>
    </source>
</evidence>
<comment type="subcellular location">
    <subcellularLocation>
        <location evidence="1">Cell inner membrane</location>
        <topology evidence="1">Single-pass type II membrane protein</topology>
        <orientation evidence="1">Periplasmic side</orientation>
    </subcellularLocation>
</comment>
<evidence type="ECO:0000256" key="1">
    <source>
        <dbReference type="ARBA" id="ARBA00004382"/>
    </source>
</evidence>
<comment type="similarity">
    <text evidence="8">Belongs to the PpiD chaperone family.</text>
</comment>
<proteinExistence type="inferred from homology"/>
<dbReference type="Pfam" id="PF13624">
    <property type="entry name" value="SurA_N_3"/>
    <property type="match status" value="1"/>
</dbReference>
<dbReference type="GeneID" id="86991686"/>
<evidence type="ECO:0000256" key="6">
    <source>
        <dbReference type="ARBA" id="ARBA00023136"/>
    </source>
</evidence>
<protein>
    <recommendedName>
        <fullName evidence="9">Periplasmic chaperone PpiD</fullName>
    </recommendedName>
    <alternativeName>
        <fullName evidence="10">Periplasmic folding chaperone</fullName>
    </alternativeName>
</protein>
<reference evidence="14 16" key="1">
    <citation type="journal article" date="2014" name="BMC Genomics">
        <title>The genome of the intracellular bacterium of the coastal bivalve, Solemya velum: a blueprint for thriving in and out of symbiosis.</title>
        <authorList>
            <person name="Dmytrenko O."/>
            <person name="Russell S.L."/>
            <person name="Loo W.T."/>
            <person name="Fontanez K.M."/>
            <person name="Liao L."/>
            <person name="Roeselers G."/>
            <person name="Sharma R."/>
            <person name="Stewart F.J."/>
            <person name="Newton I.L."/>
            <person name="Woyke T."/>
            <person name="Wu D."/>
            <person name="Lang J.M."/>
            <person name="Eisen J.A."/>
            <person name="Cavanaugh C.M."/>
        </authorList>
    </citation>
    <scope>NUCLEOTIDE SEQUENCE [LARGE SCALE GENOMIC DNA]</scope>
    <source>
        <strain evidence="14 16">WH</strain>
    </source>
</reference>
<dbReference type="Gene3D" id="1.10.4030.10">
    <property type="entry name" value="Porin chaperone SurA, peptide-binding domain"/>
    <property type="match status" value="1"/>
</dbReference>
<dbReference type="InterPro" id="IPR000297">
    <property type="entry name" value="PPIase_PpiC"/>
</dbReference>
<feature type="domain" description="PpiC" evidence="13">
    <location>
        <begin position="264"/>
        <end position="363"/>
    </location>
</feature>
<dbReference type="Gene3D" id="3.10.50.40">
    <property type="match status" value="1"/>
</dbReference>
<evidence type="ECO:0000256" key="8">
    <source>
        <dbReference type="ARBA" id="ARBA00038408"/>
    </source>
</evidence>
<evidence type="ECO:0000256" key="11">
    <source>
        <dbReference type="PROSITE-ProRule" id="PRU00278"/>
    </source>
</evidence>
<keyword evidence="6 12" id="KW-0472">Membrane</keyword>
<name>A0A0B0H2K0_SOVGS</name>
<dbReference type="Proteomes" id="UP000190962">
    <property type="component" value="Unassembled WGS sequence"/>
</dbReference>
<evidence type="ECO:0000256" key="3">
    <source>
        <dbReference type="ARBA" id="ARBA00022519"/>
    </source>
</evidence>
<evidence type="ECO:0000256" key="9">
    <source>
        <dbReference type="ARBA" id="ARBA00040743"/>
    </source>
</evidence>
<dbReference type="InterPro" id="IPR027304">
    <property type="entry name" value="Trigger_fact/SurA_dom_sf"/>
</dbReference>
<evidence type="ECO:0000313" key="16">
    <source>
        <dbReference type="Proteomes" id="UP000030856"/>
    </source>
</evidence>
<evidence type="ECO:0000256" key="2">
    <source>
        <dbReference type="ARBA" id="ARBA00022475"/>
    </source>
</evidence>
<keyword evidence="16" id="KW-1185">Reference proteome</keyword>
<evidence type="ECO:0000256" key="5">
    <source>
        <dbReference type="ARBA" id="ARBA00022989"/>
    </source>
</evidence>
<dbReference type="InterPro" id="IPR023058">
    <property type="entry name" value="PPIase_PpiC_CS"/>
</dbReference>
<evidence type="ECO:0000256" key="12">
    <source>
        <dbReference type="SAM" id="Phobius"/>
    </source>
</evidence>
<organism evidence="14 16">
    <name type="scientific">Solemya velum gill symbiont</name>
    <dbReference type="NCBI Taxonomy" id="2340"/>
    <lineage>
        <taxon>Bacteria</taxon>
        <taxon>Pseudomonadati</taxon>
        <taxon>Pseudomonadota</taxon>
        <taxon>Gammaproteobacteria</taxon>
        <taxon>sulfur-oxidizing symbionts</taxon>
    </lineage>
</organism>
<evidence type="ECO:0000313" key="17">
    <source>
        <dbReference type="Proteomes" id="UP000190962"/>
    </source>
</evidence>
<dbReference type="GO" id="GO:0005886">
    <property type="term" value="C:plasma membrane"/>
    <property type="evidence" value="ECO:0007669"/>
    <property type="project" value="UniProtKB-SubCell"/>
</dbReference>
<dbReference type="RefSeq" id="WP_043118575.1">
    <property type="nucleotide sequence ID" value="NZ_JRAA01000003.1"/>
</dbReference>
<keyword evidence="11 14" id="KW-0413">Isomerase</keyword>
<dbReference type="PROSITE" id="PS01096">
    <property type="entry name" value="PPIC_PPIASE_1"/>
    <property type="match status" value="1"/>
</dbReference>
<keyword evidence="5 12" id="KW-1133">Transmembrane helix</keyword>
<comment type="caution">
    <text evidence="14">The sequence shown here is derived from an EMBL/GenBank/DDBJ whole genome shotgun (WGS) entry which is preliminary data.</text>
</comment>
<keyword evidence="4 12" id="KW-0812">Transmembrane</keyword>
<dbReference type="PANTHER" id="PTHR47529">
    <property type="entry name" value="PEPTIDYL-PROLYL CIS-TRANS ISOMERASE D"/>
    <property type="match status" value="1"/>
</dbReference>
<accession>A0A0B0H2K0</accession>
<keyword evidence="11" id="KW-0697">Rotamase</keyword>
<evidence type="ECO:0000313" key="14">
    <source>
        <dbReference type="EMBL" id="KHF24423.1"/>
    </source>
</evidence>
<gene>
    <name evidence="15" type="ORF">BOV88_07285</name>
    <name evidence="14" type="ORF">JV46_28130</name>
</gene>
<evidence type="ECO:0000259" key="13">
    <source>
        <dbReference type="PROSITE" id="PS50198"/>
    </source>
</evidence>
<dbReference type="Proteomes" id="UP000030856">
    <property type="component" value="Unassembled WGS sequence"/>
</dbReference>
<dbReference type="AlphaFoldDB" id="A0A0B0H2K0"/>
<dbReference type="InterPro" id="IPR046357">
    <property type="entry name" value="PPIase_dom_sf"/>
</dbReference>
<keyword evidence="7" id="KW-0143">Chaperone</keyword>
<dbReference type="EMBL" id="MPNX01000009">
    <property type="protein sequence ID" value="OOY34915.1"/>
    <property type="molecule type" value="Genomic_DNA"/>
</dbReference>
<dbReference type="SUPFAM" id="SSF109998">
    <property type="entry name" value="Triger factor/SurA peptide-binding domain-like"/>
    <property type="match status" value="1"/>
</dbReference>
<sequence length="629" mass="69274">MLQAIRDKAQGWIAWVIVGFISIPFALWGIQEYLGVSGEPVAAKVAGSEISQRQLESSIERFRSQLREVFGGKIPEAYSDEALRKQVLDGMISDYLVSGHAQQQGIRAGDGMVREEIRQYPTFQKDGKFDADLYKLSLQQQGRSPAQFENLIRQDISVDVLRRAVSDTSIVSDAELDSYISLKEQQRLISYLVVTNDQDADTELVTDAEIRAWYDENPANYMQPEQVRLEYLELSRDIIASDISIDPAAIQTYYNDHQQSWTADEKRSMRHILFTVDSKQSDAEAKAAAEAVLAQLHDGADFAQLAQEHSADPGSANAGGDLGVVDKGVMVKPFEDAAFALEKGQISELVRSRFGYHIIEVTDIEGGGVKPLADVEESIRTQLQQDEAERLFYDYAEQLANLVYDSPDSLVPAAEALGVKVQESDWLARTGNPEGIGTSKVMLAAFGDDVKEQGYNSEVIELDTEKVVVVRLLEHRDVATKPFEEVSDLIRQQLELKAKSEIASKKAATLLTRLEAGETIDVVAQSEGLDVEADKQVSRDTSDIPSTIISAAFALQQSGEQSAYTTAALVTGNHAVIELKSVTDGDVAATGEAARNELSKQLADTRGKKALSAYIEWLRDTNDIEILSE</sequence>
<keyword evidence="3" id="KW-0997">Cell inner membrane</keyword>
<feature type="transmembrane region" description="Helical" evidence="12">
    <location>
        <begin position="12"/>
        <end position="30"/>
    </location>
</feature>
<dbReference type="STRING" id="2340.JV46_28130"/>
<dbReference type="eggNOG" id="COG0760">
    <property type="taxonomic scope" value="Bacteria"/>
</dbReference>
<evidence type="ECO:0000313" key="15">
    <source>
        <dbReference type="EMBL" id="OOY34915.1"/>
    </source>
</evidence>
<dbReference type="PROSITE" id="PS50198">
    <property type="entry name" value="PPIC_PPIASE_2"/>
    <property type="match status" value="1"/>
</dbReference>
<dbReference type="Pfam" id="PF13616">
    <property type="entry name" value="Rotamase_3"/>
    <property type="match status" value="1"/>
</dbReference>
<keyword evidence="2" id="KW-1003">Cell membrane</keyword>
<dbReference type="GO" id="GO:0003755">
    <property type="term" value="F:peptidyl-prolyl cis-trans isomerase activity"/>
    <property type="evidence" value="ECO:0007669"/>
    <property type="project" value="UniProtKB-KW"/>
</dbReference>
<dbReference type="InterPro" id="IPR052029">
    <property type="entry name" value="PpiD_chaperone"/>
</dbReference>
<dbReference type="PATRIC" id="fig|2340.3.peg.2487"/>
<evidence type="ECO:0000256" key="10">
    <source>
        <dbReference type="ARBA" id="ARBA00042775"/>
    </source>
</evidence>
<dbReference type="SUPFAM" id="SSF54534">
    <property type="entry name" value="FKBP-like"/>
    <property type="match status" value="1"/>
</dbReference>